<dbReference type="VEuPathDB" id="FungiDB:B1J91_K09966g"/>
<dbReference type="GO" id="GO:0071540">
    <property type="term" value="C:eukaryotic translation initiation factor 3 complex, eIF3e"/>
    <property type="evidence" value="ECO:0007669"/>
    <property type="project" value="EnsemblFungi"/>
</dbReference>
<dbReference type="GO" id="GO:0031369">
    <property type="term" value="F:translation initiation factor binding"/>
    <property type="evidence" value="ECO:0007669"/>
    <property type="project" value="InterPro"/>
</dbReference>
<dbReference type="InterPro" id="IPR012677">
    <property type="entry name" value="Nucleotide-bd_a/b_plait_sf"/>
</dbReference>
<evidence type="ECO:0000259" key="8">
    <source>
        <dbReference type="PROSITE" id="PS50102"/>
    </source>
</evidence>
<dbReference type="GO" id="GO:0016282">
    <property type="term" value="C:eukaryotic 43S preinitiation complex"/>
    <property type="evidence" value="ECO:0007669"/>
    <property type="project" value="UniProtKB-UniRule"/>
</dbReference>
<keyword evidence="5 6" id="KW-0648">Protein biosynthesis</keyword>
<dbReference type="SUPFAM" id="SSF54928">
    <property type="entry name" value="RNA-binding domain, RBD"/>
    <property type="match status" value="1"/>
</dbReference>
<comment type="caution">
    <text evidence="9">The sequence shown here is derived from an EMBL/GenBank/DDBJ whole genome shotgun (WGS) entry which is preliminary data.</text>
</comment>
<dbReference type="SMART" id="SM00360">
    <property type="entry name" value="RRM"/>
    <property type="match status" value="1"/>
</dbReference>
<sequence length="719" mass="82438">MAAAEIKLEDIPVDDIDFTDLEKEYSVDDEFKFDNYVVVTGAPVIPESKVPVLKKALGGLFSKAGKVVDMEFPLDDDKKSKGFLFVECGSDVDAKKIIKAFHGKRLDLKHRLFLYSMRDVEKLSEQGAGEFVEPELPGFVPTSTLKSWLADEDGRDQFVIQKDNLTGIFWNSMHESEDDVVESRTNWSTNYVRFSPRGTYLFSYHPQGVTSWGGPQFDRLRRFYHPNVRTSSVSPDEHYLVTFSPEPIELDDSVPESPFTKRNEGHHICVWEIDTGLLCASFPLTKNPNLQWPFVKFSYNDKYCARFVGERLAVYDCTNKFSLLEAPALKVSGIRDFSFAPTGVELQPFNKNDEPSVLLSYWTPETNNSACTASVVQVPRGRVLKTVNLVQVSNVTTYWPEGGEYLVFNVERHTKSKKTLFSNLQICKLTEKDIPVEKIEVKDRIMEVGWEPHGHRFITISTTEGPDDNIAIPKNVVRFYAPEKKEGVKNKIVVKRWVVIKEIEKKFYNTVSWSPAGRFVTVCALVKPNMRKSEFQFFDLDYPGEKNLNERKDVLATLKDVGESNYGAATDLCWDPSGRFLTAWSSSLKHKMENGYKMFNIAGVIIKEDILPNMKNFAWRPRPESLLSNAEKKKVRKTLKEWSAEFDEQDAMANDSAVRDLILKQRAMLKEWREYRAAKAQTTTIFDIAPWLDTTKDHEDFVKIEEIKEEIVEEIKEKL</sequence>
<comment type="subunit">
    <text evidence="6 7">Component of the eukaryotic translation initiation factor 3 (eIF-3) complex.</text>
</comment>
<dbReference type="PROSITE" id="PS50102">
    <property type="entry name" value="RRM"/>
    <property type="match status" value="1"/>
</dbReference>
<evidence type="ECO:0000256" key="2">
    <source>
        <dbReference type="ARBA" id="ARBA00022490"/>
    </source>
</evidence>
<reference evidence="9 10" key="1">
    <citation type="submission" date="2015-10" db="EMBL/GenBank/DDBJ databases">
        <title>Draft genomes sequences of Candida glabrata isolates 1A, 1B, 2A, 2B, 3A and 3B.</title>
        <authorList>
            <person name="Haavelsrud O.E."/>
            <person name="Gaustad P."/>
        </authorList>
    </citation>
    <scope>NUCLEOTIDE SEQUENCE [LARGE SCALE GENOMIC DNA]</scope>
    <source>
        <strain evidence="9">910700640</strain>
    </source>
</reference>
<dbReference type="GO" id="GO:0003723">
    <property type="term" value="F:RNA binding"/>
    <property type="evidence" value="ECO:0007669"/>
    <property type="project" value="UniProtKB-UniRule"/>
</dbReference>
<protein>
    <recommendedName>
        <fullName evidence="6">Eukaryotic translation initiation factor 3 subunit B</fullName>
        <shortName evidence="6">eIF3b</shortName>
    </recommendedName>
    <alternativeName>
        <fullName evidence="6">Eukaryotic translation initiation factor 3 90 kDa subunit homolog</fullName>
        <shortName evidence="6">eIF3 p90</shortName>
    </alternativeName>
    <alternativeName>
        <fullName evidence="6">Translation initiation factor eIF3, p90 subunit homolog</fullName>
    </alternativeName>
</protein>
<dbReference type="Pfam" id="PF00076">
    <property type="entry name" value="RRM_1"/>
    <property type="match status" value="1"/>
</dbReference>
<keyword evidence="4 6" id="KW-0694">RNA-binding</keyword>
<dbReference type="HAMAP" id="MF_03001">
    <property type="entry name" value="eIF3b"/>
    <property type="match status" value="1"/>
</dbReference>
<evidence type="ECO:0000313" key="10">
    <source>
        <dbReference type="Proteomes" id="UP000054886"/>
    </source>
</evidence>
<dbReference type="GO" id="GO:0033290">
    <property type="term" value="C:eukaryotic 48S preinitiation complex"/>
    <property type="evidence" value="ECO:0007669"/>
    <property type="project" value="UniProtKB-UniRule"/>
</dbReference>
<dbReference type="InterPro" id="IPR013979">
    <property type="entry name" value="TIF_beta_prop-like"/>
</dbReference>
<comment type="similarity">
    <text evidence="6 7">Belongs to the eIF-3 subunit B family.</text>
</comment>
<organism evidence="9 10">
    <name type="scientific">Candida glabrata</name>
    <name type="common">Yeast</name>
    <name type="synonym">Torulopsis glabrata</name>
    <dbReference type="NCBI Taxonomy" id="5478"/>
    <lineage>
        <taxon>Eukaryota</taxon>
        <taxon>Fungi</taxon>
        <taxon>Dikarya</taxon>
        <taxon>Ascomycota</taxon>
        <taxon>Saccharomycotina</taxon>
        <taxon>Saccharomycetes</taxon>
        <taxon>Saccharomycetales</taxon>
        <taxon>Saccharomycetaceae</taxon>
        <taxon>Nakaseomyces</taxon>
    </lineage>
</organism>
<dbReference type="AlphaFoldDB" id="A0A0W0D7S7"/>
<feature type="domain" description="RRM" evidence="8">
    <location>
        <begin position="35"/>
        <end position="119"/>
    </location>
</feature>
<dbReference type="VEuPathDB" id="FungiDB:CAGL0K09966g"/>
<name>A0A0W0D7S7_CANGB</name>
<dbReference type="GO" id="GO:0071541">
    <property type="term" value="C:eukaryotic translation initiation factor 3 complex, eIF3m"/>
    <property type="evidence" value="ECO:0007669"/>
    <property type="project" value="EnsemblFungi"/>
</dbReference>
<evidence type="ECO:0000313" key="9">
    <source>
        <dbReference type="EMBL" id="KTB02535.1"/>
    </source>
</evidence>
<dbReference type="GO" id="GO:0003743">
    <property type="term" value="F:translation initiation factor activity"/>
    <property type="evidence" value="ECO:0007669"/>
    <property type="project" value="UniProtKB-UniRule"/>
</dbReference>
<dbReference type="GO" id="GO:0042802">
    <property type="term" value="F:identical protein binding"/>
    <property type="evidence" value="ECO:0007669"/>
    <property type="project" value="EnsemblFungi"/>
</dbReference>
<evidence type="ECO:0000256" key="1">
    <source>
        <dbReference type="ARBA" id="ARBA00004496"/>
    </source>
</evidence>
<dbReference type="PIRSF" id="PIRSF036424">
    <property type="entry name" value="eIF3b"/>
    <property type="match status" value="1"/>
</dbReference>
<dbReference type="InterPro" id="IPR011400">
    <property type="entry name" value="EIF3B"/>
</dbReference>
<proteinExistence type="inferred from homology"/>
<evidence type="ECO:0000256" key="6">
    <source>
        <dbReference type="HAMAP-Rule" id="MF_03001"/>
    </source>
</evidence>
<comment type="subcellular location">
    <subcellularLocation>
        <location evidence="1 6 7">Cytoplasm</location>
    </subcellularLocation>
</comment>
<comment type="function">
    <text evidence="6">RNA-binding component of the eukaryotic translation initiation factor 3 (eIF-3) complex, which is involved in protein synthesis of a specialized repertoire of mRNAs and, together with other initiation factors, stimulates binding of mRNA and methionyl-tRNAi to the 40S ribosome. The eIF-3 complex specifically targets and initiates translation of a subset of mRNAs involved in cell proliferation.</text>
</comment>
<dbReference type="Gene3D" id="3.30.70.330">
    <property type="match status" value="1"/>
</dbReference>
<dbReference type="EMBL" id="LLZZ01000124">
    <property type="protein sequence ID" value="KTB02535.1"/>
    <property type="molecule type" value="Genomic_DNA"/>
</dbReference>
<dbReference type="GO" id="GO:0001732">
    <property type="term" value="P:formation of cytoplasmic translation initiation complex"/>
    <property type="evidence" value="ECO:0007669"/>
    <property type="project" value="UniProtKB-UniRule"/>
</dbReference>
<gene>
    <name evidence="6" type="primary">PRT1</name>
    <name evidence="9" type="ORF">AO440_003671</name>
</gene>
<dbReference type="InterPro" id="IPR000504">
    <property type="entry name" value="RRM_dom"/>
</dbReference>
<keyword evidence="3 6" id="KW-0396">Initiation factor</keyword>
<evidence type="ECO:0000256" key="3">
    <source>
        <dbReference type="ARBA" id="ARBA00022540"/>
    </source>
</evidence>
<comment type="function">
    <text evidence="7">Component of the eukaryotic translation initiation factor 3 (eIF-3) complex, which is involved in protein synthesis and, together with other initiation factors, stimulates binding of mRNA and methionyl-tRNAi to the 40S ribosome.</text>
</comment>
<dbReference type="PANTHER" id="PTHR14068">
    <property type="entry name" value="EUKARYOTIC TRANSLATION INITIATION FACTOR 3 EIF3 -RELATED"/>
    <property type="match status" value="1"/>
</dbReference>
<accession>A0A0W0D7S7</accession>
<dbReference type="InterPro" id="IPR034363">
    <property type="entry name" value="eIF3B_RRM"/>
</dbReference>
<dbReference type="Proteomes" id="UP000054886">
    <property type="component" value="Unassembled WGS sequence"/>
</dbReference>
<keyword evidence="2 6" id="KW-0963">Cytoplasm</keyword>
<dbReference type="PANTHER" id="PTHR14068:SF0">
    <property type="entry name" value="EUKARYOTIC TRANSLATION INITIATION FACTOR 3 SUBUNIT B"/>
    <property type="match status" value="1"/>
</dbReference>
<dbReference type="GO" id="GO:0043614">
    <property type="term" value="C:multi-eIF complex"/>
    <property type="evidence" value="ECO:0007669"/>
    <property type="project" value="EnsemblFungi"/>
</dbReference>
<dbReference type="InterPro" id="IPR035979">
    <property type="entry name" value="RBD_domain_sf"/>
</dbReference>
<dbReference type="Pfam" id="PF08662">
    <property type="entry name" value="eIF2A"/>
    <property type="match status" value="1"/>
</dbReference>
<evidence type="ECO:0000256" key="5">
    <source>
        <dbReference type="ARBA" id="ARBA00022917"/>
    </source>
</evidence>
<evidence type="ECO:0000256" key="4">
    <source>
        <dbReference type="ARBA" id="ARBA00022884"/>
    </source>
</evidence>
<evidence type="ECO:0000256" key="7">
    <source>
        <dbReference type="PIRNR" id="PIRNR036424"/>
    </source>
</evidence>
<dbReference type="GO" id="GO:0010494">
    <property type="term" value="C:cytoplasmic stress granule"/>
    <property type="evidence" value="ECO:0007669"/>
    <property type="project" value="EnsemblFungi"/>
</dbReference>
<dbReference type="SUPFAM" id="SSF82171">
    <property type="entry name" value="DPP6 N-terminal domain-like"/>
    <property type="match status" value="1"/>
</dbReference>
<dbReference type="VEuPathDB" id="FungiDB:GVI51_K09801"/>
<dbReference type="VEuPathDB" id="FungiDB:GWK60_K09757"/>
<dbReference type="CDD" id="cd12278">
    <property type="entry name" value="RRM_eIF3B"/>
    <property type="match status" value="1"/>
</dbReference>